<dbReference type="InterPro" id="IPR036770">
    <property type="entry name" value="Ankyrin_rpt-contain_sf"/>
</dbReference>
<dbReference type="AlphaFoldDB" id="A0A067C059"/>
<sequence>MTLGPQLLNAALNGRIDDVQHLLKEGADVHWTNENGVTPLLVAAFNGHDIVVKTLLGANAA</sequence>
<dbReference type="SUPFAM" id="SSF48403">
    <property type="entry name" value="Ankyrin repeat"/>
    <property type="match status" value="1"/>
</dbReference>
<dbReference type="Gene3D" id="1.25.40.20">
    <property type="entry name" value="Ankyrin repeat-containing domain"/>
    <property type="match status" value="1"/>
</dbReference>
<reference evidence="4 5" key="1">
    <citation type="journal article" date="2013" name="PLoS Genet.">
        <title>Distinctive expansion of potential virulence genes in the genome of the oomycete fish pathogen Saprolegnia parasitica.</title>
        <authorList>
            <person name="Jiang R.H."/>
            <person name="de Bruijn I."/>
            <person name="Haas B.J."/>
            <person name="Belmonte R."/>
            <person name="Lobach L."/>
            <person name="Christie J."/>
            <person name="van den Ackerveken G."/>
            <person name="Bottin A."/>
            <person name="Bulone V."/>
            <person name="Diaz-Moreno S.M."/>
            <person name="Dumas B."/>
            <person name="Fan L."/>
            <person name="Gaulin E."/>
            <person name="Govers F."/>
            <person name="Grenville-Briggs L.J."/>
            <person name="Horner N.R."/>
            <person name="Levin J.Z."/>
            <person name="Mammella M."/>
            <person name="Meijer H.J."/>
            <person name="Morris P."/>
            <person name="Nusbaum C."/>
            <person name="Oome S."/>
            <person name="Phillips A.J."/>
            <person name="van Rooyen D."/>
            <person name="Rzeszutek E."/>
            <person name="Saraiva M."/>
            <person name="Secombes C.J."/>
            <person name="Seidl M.F."/>
            <person name="Snel B."/>
            <person name="Stassen J.H."/>
            <person name="Sykes S."/>
            <person name="Tripathy S."/>
            <person name="van den Berg H."/>
            <person name="Vega-Arreguin J.C."/>
            <person name="Wawra S."/>
            <person name="Young S.K."/>
            <person name="Zeng Q."/>
            <person name="Dieguez-Uribeondo J."/>
            <person name="Russ C."/>
            <person name="Tyler B.M."/>
            <person name="van West P."/>
        </authorList>
    </citation>
    <scope>NUCLEOTIDE SEQUENCE [LARGE SCALE GENOMIC DNA]</scope>
    <source>
        <strain evidence="4 5">CBS 223.65</strain>
    </source>
</reference>
<dbReference type="PANTHER" id="PTHR24171">
    <property type="entry name" value="ANKYRIN REPEAT DOMAIN-CONTAINING PROTEIN 39-RELATED"/>
    <property type="match status" value="1"/>
</dbReference>
<name>A0A067C059_SAPPC</name>
<dbReference type="Proteomes" id="UP000030745">
    <property type="component" value="Unassembled WGS sequence"/>
</dbReference>
<dbReference type="KEGG" id="spar:SPRG_13062"/>
<accession>A0A067C059</accession>
<evidence type="ECO:0000256" key="2">
    <source>
        <dbReference type="ARBA" id="ARBA00023043"/>
    </source>
</evidence>
<feature type="non-terminal residue" evidence="4">
    <location>
        <position position="61"/>
    </location>
</feature>
<evidence type="ECO:0000256" key="3">
    <source>
        <dbReference type="PROSITE-ProRule" id="PRU00023"/>
    </source>
</evidence>
<dbReference type="RefSeq" id="XP_012209327.1">
    <property type="nucleotide sequence ID" value="XM_012353937.1"/>
</dbReference>
<dbReference type="EMBL" id="KK583328">
    <property type="protein sequence ID" value="KDO19956.1"/>
    <property type="molecule type" value="Genomic_DNA"/>
</dbReference>
<keyword evidence="5" id="KW-1185">Reference proteome</keyword>
<dbReference type="PROSITE" id="PS50088">
    <property type="entry name" value="ANK_REPEAT"/>
    <property type="match status" value="1"/>
</dbReference>
<proteinExistence type="predicted"/>
<dbReference type="InterPro" id="IPR002110">
    <property type="entry name" value="Ankyrin_rpt"/>
</dbReference>
<evidence type="ECO:0000313" key="4">
    <source>
        <dbReference type="EMBL" id="KDO19956.1"/>
    </source>
</evidence>
<dbReference type="VEuPathDB" id="FungiDB:SPRG_13062"/>
<dbReference type="Pfam" id="PF12796">
    <property type="entry name" value="Ank_2"/>
    <property type="match status" value="1"/>
</dbReference>
<keyword evidence="2 3" id="KW-0040">ANK repeat</keyword>
<keyword evidence="1" id="KW-0677">Repeat</keyword>
<gene>
    <name evidence="4" type="ORF">SPRG_13062</name>
</gene>
<feature type="repeat" description="ANK" evidence="3">
    <location>
        <begin position="35"/>
        <end position="61"/>
    </location>
</feature>
<evidence type="ECO:0000313" key="5">
    <source>
        <dbReference type="Proteomes" id="UP000030745"/>
    </source>
</evidence>
<dbReference type="GeneID" id="24134968"/>
<dbReference type="OrthoDB" id="188462at2759"/>
<protein>
    <submittedName>
        <fullName evidence="4">Uncharacterized protein</fullName>
    </submittedName>
</protein>
<evidence type="ECO:0000256" key="1">
    <source>
        <dbReference type="ARBA" id="ARBA00022737"/>
    </source>
</evidence>
<dbReference type="PROSITE" id="PS50297">
    <property type="entry name" value="ANK_REP_REGION"/>
    <property type="match status" value="1"/>
</dbReference>
<organism evidence="4 5">
    <name type="scientific">Saprolegnia parasitica (strain CBS 223.65)</name>
    <dbReference type="NCBI Taxonomy" id="695850"/>
    <lineage>
        <taxon>Eukaryota</taxon>
        <taxon>Sar</taxon>
        <taxon>Stramenopiles</taxon>
        <taxon>Oomycota</taxon>
        <taxon>Saprolegniomycetes</taxon>
        <taxon>Saprolegniales</taxon>
        <taxon>Saprolegniaceae</taxon>
        <taxon>Saprolegnia</taxon>
    </lineage>
</organism>